<feature type="transmembrane region" description="Helical" evidence="1">
    <location>
        <begin position="14"/>
        <end position="37"/>
    </location>
</feature>
<dbReference type="Proteomes" id="UP000032066">
    <property type="component" value="Unassembled WGS sequence"/>
</dbReference>
<protein>
    <submittedName>
        <fullName evidence="2">Membrane protein</fullName>
    </submittedName>
</protein>
<feature type="transmembrane region" description="Helical" evidence="1">
    <location>
        <begin position="97"/>
        <end position="121"/>
    </location>
</feature>
<dbReference type="RefSeq" id="WP_043912001.1">
    <property type="nucleotide sequence ID" value="NZ_JXZB01000002.1"/>
</dbReference>
<dbReference type="STRING" id="2064.TR51_17875"/>
<feature type="transmembrane region" description="Helical" evidence="1">
    <location>
        <begin position="222"/>
        <end position="241"/>
    </location>
</feature>
<keyword evidence="1" id="KW-0812">Transmembrane</keyword>
<dbReference type="OrthoDB" id="3416461at2"/>
<feature type="transmembrane region" description="Helical" evidence="1">
    <location>
        <begin position="248"/>
        <end position="265"/>
    </location>
</feature>
<comment type="caution">
    <text evidence="2">The sequence shown here is derived from an EMBL/GenBank/DDBJ whole genome shotgun (WGS) entry which is preliminary data.</text>
</comment>
<reference evidence="2 3" key="1">
    <citation type="submission" date="2015-02" db="EMBL/GenBank/DDBJ databases">
        <title>Draft genome sequence of Kitasatospora griseola MF730-N6, a bafilomycin, terpentecin and satosporin producer.</title>
        <authorList>
            <person name="Arens J.C."/>
            <person name="Haltli B."/>
            <person name="Kerr R.G."/>
        </authorList>
    </citation>
    <scope>NUCLEOTIDE SEQUENCE [LARGE SCALE GENOMIC DNA]</scope>
    <source>
        <strain evidence="2 3">MF730-N6</strain>
    </source>
</reference>
<evidence type="ECO:0000313" key="2">
    <source>
        <dbReference type="EMBL" id="KIQ65667.1"/>
    </source>
</evidence>
<dbReference type="AlphaFoldDB" id="A0A0D0PZF9"/>
<gene>
    <name evidence="2" type="ORF">TR51_17875</name>
</gene>
<feature type="transmembrane region" description="Helical" evidence="1">
    <location>
        <begin position="57"/>
        <end position="76"/>
    </location>
</feature>
<evidence type="ECO:0000313" key="3">
    <source>
        <dbReference type="Proteomes" id="UP000032066"/>
    </source>
</evidence>
<name>A0A0D0PZF9_KITGR</name>
<organism evidence="2 3">
    <name type="scientific">Kitasatospora griseola</name>
    <name type="common">Streptomyces griseolosporeus</name>
    <dbReference type="NCBI Taxonomy" id="2064"/>
    <lineage>
        <taxon>Bacteria</taxon>
        <taxon>Bacillati</taxon>
        <taxon>Actinomycetota</taxon>
        <taxon>Actinomycetes</taxon>
        <taxon>Kitasatosporales</taxon>
        <taxon>Streptomycetaceae</taxon>
        <taxon>Kitasatospora</taxon>
    </lineage>
</organism>
<proteinExistence type="predicted"/>
<keyword evidence="1" id="KW-1133">Transmembrane helix</keyword>
<dbReference type="PATRIC" id="fig|2064.6.peg.3836"/>
<accession>A0A0D0PZF9</accession>
<keyword evidence="3" id="KW-1185">Reference proteome</keyword>
<feature type="transmembrane region" description="Helical" evidence="1">
    <location>
        <begin position="163"/>
        <end position="181"/>
    </location>
</feature>
<sequence>MNVRVLRTELRRSAAPWAGLLVLGGSLAILFGIDGIWWRGTAGWTAQWTSMAMWTRWLLAFWWPLAVGVGALYGLRDKRSGTAELFGTVPKPAWRRAALPAGAMAGVLVAGFGLVVAAGGVQVALGDTGYRPLGWVPISLVAALALAAAAVFGMGVARAVPSVLTPPALVVLSLLTVAELLRFTGDDAVPSAPFVPNRLALLSPVTVDPRESLLTLSGSVHLGQTLWLLGLAATGFALLVAANGRARLLSLVPVLVGAALALGVLPGDARGTYVVDAAAARPVCDGPVCVTAANRHRLPELSARGAEALRILHDVLGDGAPRAIREDAALRGLGDQRQVDAGTVLVDFDEREFVRASGRDLTRALVAQGLVPTCYARTDREGGLVQDAAAQSVAASWALGESALVPVETPGANAYDRQAWEDARATWSTFAATPPAEQRARIAALHDAALSCSMKHSLPVLAGSEAR</sequence>
<dbReference type="EMBL" id="JXZB01000002">
    <property type="protein sequence ID" value="KIQ65667.1"/>
    <property type="molecule type" value="Genomic_DNA"/>
</dbReference>
<keyword evidence="1" id="KW-0472">Membrane</keyword>
<evidence type="ECO:0000256" key="1">
    <source>
        <dbReference type="SAM" id="Phobius"/>
    </source>
</evidence>
<feature type="transmembrane region" description="Helical" evidence="1">
    <location>
        <begin position="133"/>
        <end position="156"/>
    </location>
</feature>